<feature type="domain" description="3-octaprenyl-4-hydroxybenzoate carboxy-lyase-like Rift-related" evidence="1">
    <location>
        <begin position="131"/>
        <end position="322"/>
    </location>
</feature>
<feature type="domain" description="3-octaprenyl-4-hydroxybenzoate carboxy-lyase-like C-terminal" evidence="3">
    <location>
        <begin position="327"/>
        <end position="440"/>
    </location>
</feature>
<organism evidence="4 5">
    <name type="scientific">Oryzomonas rubra</name>
    <dbReference type="NCBI Taxonomy" id="2509454"/>
    <lineage>
        <taxon>Bacteria</taxon>
        <taxon>Pseudomonadati</taxon>
        <taxon>Thermodesulfobacteriota</taxon>
        <taxon>Desulfuromonadia</taxon>
        <taxon>Geobacterales</taxon>
        <taxon>Geobacteraceae</taxon>
        <taxon>Oryzomonas</taxon>
    </lineage>
</organism>
<dbReference type="SUPFAM" id="SSF50475">
    <property type="entry name" value="FMN-binding split barrel"/>
    <property type="match status" value="1"/>
</dbReference>
<dbReference type="GO" id="GO:0006744">
    <property type="term" value="P:ubiquinone biosynthetic process"/>
    <property type="evidence" value="ECO:0007669"/>
    <property type="project" value="TreeGrafter"/>
</dbReference>
<dbReference type="PANTHER" id="PTHR30108:SF17">
    <property type="entry name" value="FERULIC ACID DECARBOXYLASE 1"/>
    <property type="match status" value="1"/>
</dbReference>
<dbReference type="GO" id="GO:0008694">
    <property type="term" value="F:4-hydroxy-3-polyprenylbenzoate decarboxylase activity"/>
    <property type="evidence" value="ECO:0007669"/>
    <property type="project" value="TreeGrafter"/>
</dbReference>
<comment type="caution">
    <text evidence="4">The sequence shown here is derived from an EMBL/GenBank/DDBJ whole genome shotgun (WGS) entry which is preliminary data.</text>
</comment>
<dbReference type="SUPFAM" id="SSF143968">
    <property type="entry name" value="UbiD C-terminal domain-like"/>
    <property type="match status" value="1"/>
</dbReference>
<keyword evidence="5" id="KW-1185">Reference proteome</keyword>
<dbReference type="AlphaFoldDB" id="A0A5A9XFG2"/>
<dbReference type="InterPro" id="IPR048304">
    <property type="entry name" value="UbiD_Rift_dom"/>
</dbReference>
<dbReference type="InterPro" id="IPR002830">
    <property type="entry name" value="UbiD"/>
</dbReference>
<feature type="domain" description="3-octaprenyl-4-hydroxybenzoate carboxy-lyase-like N-terminal" evidence="2">
    <location>
        <begin position="12"/>
        <end position="89"/>
    </location>
</feature>
<dbReference type="EMBL" id="SRSD01000006">
    <property type="protein sequence ID" value="KAA0891373.1"/>
    <property type="molecule type" value="Genomic_DNA"/>
</dbReference>
<dbReference type="GO" id="GO:0005829">
    <property type="term" value="C:cytosol"/>
    <property type="evidence" value="ECO:0007669"/>
    <property type="project" value="TreeGrafter"/>
</dbReference>
<evidence type="ECO:0000313" key="4">
    <source>
        <dbReference type="EMBL" id="KAA0891373.1"/>
    </source>
</evidence>
<dbReference type="Pfam" id="PF20696">
    <property type="entry name" value="UbiD_C"/>
    <property type="match status" value="1"/>
</dbReference>
<dbReference type="InterPro" id="IPR049381">
    <property type="entry name" value="UbiD-like_C"/>
</dbReference>
<dbReference type="Pfam" id="PF20695">
    <property type="entry name" value="UbiD_N"/>
    <property type="match status" value="1"/>
</dbReference>
<proteinExistence type="predicted"/>
<protein>
    <submittedName>
        <fullName evidence="4">UbiD family decarboxylase</fullName>
    </submittedName>
</protein>
<dbReference type="Proteomes" id="UP000324298">
    <property type="component" value="Unassembled WGS sequence"/>
</dbReference>
<dbReference type="InterPro" id="IPR049383">
    <property type="entry name" value="UbiD-like_N"/>
</dbReference>
<gene>
    <name evidence="4" type="ORF">ET418_11365</name>
</gene>
<dbReference type="RefSeq" id="WP_149307736.1">
    <property type="nucleotide sequence ID" value="NZ_SRSD01000006.1"/>
</dbReference>
<reference evidence="4 5" key="1">
    <citation type="submission" date="2019-04" db="EMBL/GenBank/DDBJ databases">
        <title>Geobacter ruber sp. nov., ferric-reducing bacteria isolated from paddy soil.</title>
        <authorList>
            <person name="Xu Z."/>
            <person name="Masuda Y."/>
            <person name="Itoh H."/>
            <person name="Senoo K."/>
        </authorList>
    </citation>
    <scope>NUCLEOTIDE SEQUENCE [LARGE SCALE GENOMIC DNA]</scope>
    <source>
        <strain evidence="4 5">Red88</strain>
    </source>
</reference>
<dbReference type="Pfam" id="PF01977">
    <property type="entry name" value="UbiD"/>
    <property type="match status" value="1"/>
</dbReference>
<name>A0A5A9XFG2_9BACT</name>
<evidence type="ECO:0000259" key="2">
    <source>
        <dbReference type="Pfam" id="PF20695"/>
    </source>
</evidence>
<evidence type="ECO:0000313" key="5">
    <source>
        <dbReference type="Proteomes" id="UP000324298"/>
    </source>
</evidence>
<sequence length="465" mass="50199">MTAPIQNLRQFLALLEEQGELSRIEAGTDPILEIAAITDRVCKQTGGGRALLFLHPKGSSRPVATNLFGSLRRVCLALGVDRIDQLTERMAGLLAPLPELDIAGLDRQVGALPEFSRFVPVAGQDPDLMAMETPDLGGFPFLQSWPGDGAGEGHGRYITLPQVFTVAPDGTSPNCGMYRCQVRGPRELAVRWHPGSGAARHFEAYRRRGEPMPVAIALGGPPAALFSALLPLPGDLDEMTFAGFLRGAPLELAACRSVPLRVPAGCEVVIEGHAEPDGTVMEGPFGNHTGFYASVAPVPLVRVTAISLRADAVIPATLVGPPPMEDCWMAAAWERLLLAVVRRVAPAVADIRFPREWVFHQSAIISLENPRPGMVREIAGLLWHTPWFRAARLLLFVAADGIPADLSRAAWRGINLVDDSLDLIRDESGTRLALDATGSRAPRLPVVTDGAIAEQVARRWREYGF</sequence>
<accession>A0A5A9XFG2</accession>
<evidence type="ECO:0000259" key="1">
    <source>
        <dbReference type="Pfam" id="PF01977"/>
    </source>
</evidence>
<dbReference type="NCBIfam" id="TIGR00148">
    <property type="entry name" value="UbiD family decarboxylase"/>
    <property type="match status" value="1"/>
</dbReference>
<dbReference type="OrthoDB" id="9809841at2"/>
<dbReference type="PANTHER" id="PTHR30108">
    <property type="entry name" value="3-OCTAPRENYL-4-HYDROXYBENZOATE CARBOXY-LYASE-RELATED"/>
    <property type="match status" value="1"/>
</dbReference>
<evidence type="ECO:0000259" key="3">
    <source>
        <dbReference type="Pfam" id="PF20696"/>
    </source>
</evidence>